<feature type="signal peptide" evidence="1">
    <location>
        <begin position="1"/>
        <end position="21"/>
    </location>
</feature>
<feature type="chain" id="PRO_5019758011" description="UPAR/Ly6 domain-containing protein" evidence="1">
    <location>
        <begin position="22"/>
        <end position="147"/>
    </location>
</feature>
<keyword evidence="3" id="KW-1185">Reference proteome</keyword>
<evidence type="ECO:0000256" key="1">
    <source>
        <dbReference type="SAM" id="SignalP"/>
    </source>
</evidence>
<gene>
    <name evidence="2" type="ORF">EPR50_G00059110</name>
</gene>
<comment type="caution">
    <text evidence="2">The sequence shown here is derived from an EMBL/GenBank/DDBJ whole genome shotgun (WGS) entry which is preliminary data.</text>
</comment>
<reference evidence="2 3" key="1">
    <citation type="submission" date="2019-01" db="EMBL/GenBank/DDBJ databases">
        <title>A chromosome-scale genome assembly of the yellow perch, Perca flavescens.</title>
        <authorList>
            <person name="Feron R."/>
            <person name="Morvezen R."/>
            <person name="Bestin A."/>
            <person name="Haffray P."/>
            <person name="Klopp C."/>
            <person name="Zahm M."/>
            <person name="Cabau C."/>
            <person name="Roques C."/>
            <person name="Donnadieu C."/>
            <person name="Bouchez O."/>
            <person name="Christie M."/>
            <person name="Larson W."/>
            <person name="Guiguen Y."/>
        </authorList>
    </citation>
    <scope>NUCLEOTIDE SEQUENCE [LARGE SCALE GENOMIC DNA]</scope>
    <source>
        <strain evidence="2">YP-PL-M2</strain>
        <tissue evidence="2">Blood</tissue>
    </source>
</reference>
<proteinExistence type="predicted"/>
<keyword evidence="1" id="KW-0732">Signal</keyword>
<sequence length="147" mass="15699">MCGNAVKYFVSSLLLVSAAVGSEVKESHAPYPCCGSPTIEFNEHCKTSWSAKNKTFAISNGASTKCFPPCMKIENGQMTVDKCVNITAAMVCSDENNLAAEERIYYYVQPCSDSPSDKMAPGNQGGSRATGSVGLLLLALVIVRKFV</sequence>
<protein>
    <recommendedName>
        <fullName evidence="4">UPAR/Ly6 domain-containing protein</fullName>
    </recommendedName>
</protein>
<accession>A0A484D7I9</accession>
<name>A0A484D7I9_PERFV</name>
<evidence type="ECO:0000313" key="2">
    <source>
        <dbReference type="EMBL" id="TDH11263.1"/>
    </source>
</evidence>
<evidence type="ECO:0000313" key="3">
    <source>
        <dbReference type="Proteomes" id="UP000295070"/>
    </source>
</evidence>
<organism evidence="2 3">
    <name type="scientific">Perca flavescens</name>
    <name type="common">American yellow perch</name>
    <name type="synonym">Morone flavescens</name>
    <dbReference type="NCBI Taxonomy" id="8167"/>
    <lineage>
        <taxon>Eukaryota</taxon>
        <taxon>Metazoa</taxon>
        <taxon>Chordata</taxon>
        <taxon>Craniata</taxon>
        <taxon>Vertebrata</taxon>
        <taxon>Euteleostomi</taxon>
        <taxon>Actinopterygii</taxon>
        <taxon>Neopterygii</taxon>
        <taxon>Teleostei</taxon>
        <taxon>Neoteleostei</taxon>
        <taxon>Acanthomorphata</taxon>
        <taxon>Eupercaria</taxon>
        <taxon>Perciformes</taxon>
        <taxon>Percoidei</taxon>
        <taxon>Percidae</taxon>
        <taxon>Percinae</taxon>
        <taxon>Perca</taxon>
    </lineage>
</organism>
<dbReference type="AlphaFoldDB" id="A0A484D7I9"/>
<dbReference type="Proteomes" id="UP000295070">
    <property type="component" value="Chromosome 6"/>
</dbReference>
<evidence type="ECO:0008006" key="4">
    <source>
        <dbReference type="Google" id="ProtNLM"/>
    </source>
</evidence>
<dbReference type="EMBL" id="SCKG01000006">
    <property type="protein sequence ID" value="TDH11263.1"/>
    <property type="molecule type" value="Genomic_DNA"/>
</dbReference>